<proteinExistence type="predicted"/>
<reference evidence="1" key="1">
    <citation type="journal article" date="2011" name="PLoS Genet.">
        <title>Interspecific sex in grass smuts and the genetic diversity of their pheromone-receptor system.</title>
        <authorList>
            <person name="Kellner R."/>
            <person name="Vollmeister E."/>
            <person name="Feldbrugge M."/>
            <person name="Begerow D."/>
        </authorList>
    </citation>
    <scope>NUCLEOTIDE SEQUENCE</scope>
</reference>
<dbReference type="AlphaFoldDB" id="H2CZ38"/>
<evidence type="ECO:0000313" key="1">
    <source>
        <dbReference type="EMBL" id="AEY62510.1"/>
    </source>
</evidence>
<name>H2CZ38_9BASI</name>
<protein>
    <submittedName>
        <fullName evidence="1">Rga2 protein</fullName>
    </submittedName>
</protein>
<sequence>MEKLRAGFRSSTLTKEELKRRIIGSKPGWVDLIDPIAPRAAYSDTIRGDIFLQNHTFRCPADSPRLSRRWSDRSLPRTVRSLHIDRNRLSPLSYHTFENRFGRFADLAWKVPQAQTRKVWAFLSTLKLPTQALIYTDAIDCVDAFSQVANLDQLPRRKRRRNF</sequence>
<gene>
    <name evidence="1" type="primary">rga2</name>
</gene>
<dbReference type="EMBL" id="JN367443">
    <property type="protein sequence ID" value="AEY62510.1"/>
    <property type="molecule type" value="Genomic_DNA"/>
</dbReference>
<organism evidence="1">
    <name type="scientific">Macalpinomyces eriachnes</name>
    <dbReference type="NCBI Taxonomy" id="307738"/>
    <lineage>
        <taxon>Eukaryota</taxon>
        <taxon>Fungi</taxon>
        <taxon>Dikarya</taxon>
        <taxon>Basidiomycota</taxon>
        <taxon>Ustilaginomycotina</taxon>
        <taxon>Ustilaginomycetes</taxon>
        <taxon>Ustilaginales</taxon>
        <taxon>Ustilaginaceae</taxon>
        <taxon>Macalpinomyces</taxon>
    </lineage>
</organism>
<accession>H2CZ38</accession>